<keyword evidence="4" id="KW-1003">Cell membrane</keyword>
<evidence type="ECO:0000256" key="1">
    <source>
        <dbReference type="ARBA" id="ARBA00004651"/>
    </source>
</evidence>
<dbReference type="GO" id="GO:0005886">
    <property type="term" value="C:plasma membrane"/>
    <property type="evidence" value="ECO:0007669"/>
    <property type="project" value="UniProtKB-SubCell"/>
</dbReference>
<evidence type="ECO:0000256" key="11">
    <source>
        <dbReference type="RuleBase" id="RU362091"/>
    </source>
</evidence>
<evidence type="ECO:0000256" key="7">
    <source>
        <dbReference type="ARBA" id="ARBA00023053"/>
    </source>
</evidence>
<evidence type="ECO:0000256" key="3">
    <source>
        <dbReference type="ARBA" id="ARBA00022448"/>
    </source>
</evidence>
<accession>A0AAD9KGB9</accession>
<evidence type="ECO:0000256" key="4">
    <source>
        <dbReference type="ARBA" id="ARBA00022475"/>
    </source>
</evidence>
<organism evidence="13 14">
    <name type="scientific">Ridgeia piscesae</name>
    <name type="common">Tubeworm</name>
    <dbReference type="NCBI Taxonomy" id="27915"/>
    <lineage>
        <taxon>Eukaryota</taxon>
        <taxon>Metazoa</taxon>
        <taxon>Spiralia</taxon>
        <taxon>Lophotrochozoa</taxon>
        <taxon>Annelida</taxon>
        <taxon>Polychaeta</taxon>
        <taxon>Sedentaria</taxon>
        <taxon>Canalipalpata</taxon>
        <taxon>Sabellida</taxon>
        <taxon>Siboglinidae</taxon>
        <taxon>Ridgeia</taxon>
    </lineage>
</organism>
<keyword evidence="8" id="KW-0406">Ion transport</keyword>
<keyword evidence="3" id="KW-0813">Transport</keyword>
<feature type="transmembrane region" description="Helical" evidence="12">
    <location>
        <begin position="15"/>
        <end position="34"/>
    </location>
</feature>
<keyword evidence="10" id="KW-0739">Sodium transport</keyword>
<dbReference type="Gene3D" id="1.20.1730.10">
    <property type="entry name" value="Sodium/glucose cotransporter"/>
    <property type="match status" value="1"/>
</dbReference>
<dbReference type="Proteomes" id="UP001209878">
    <property type="component" value="Unassembled WGS sequence"/>
</dbReference>
<evidence type="ECO:0008006" key="15">
    <source>
        <dbReference type="Google" id="ProtNLM"/>
    </source>
</evidence>
<dbReference type="EMBL" id="JAODUO010001138">
    <property type="protein sequence ID" value="KAK2170806.1"/>
    <property type="molecule type" value="Genomic_DNA"/>
</dbReference>
<protein>
    <recommendedName>
        <fullName evidence="15">Sodium-dependent multivitamin transporter</fullName>
    </recommendedName>
</protein>
<dbReference type="PANTHER" id="PTHR42985">
    <property type="entry name" value="SODIUM-COUPLED MONOCARBOXYLATE TRANSPORTER"/>
    <property type="match status" value="1"/>
</dbReference>
<dbReference type="AlphaFoldDB" id="A0AAD9KGB9"/>
<feature type="transmembrane region" description="Helical" evidence="12">
    <location>
        <begin position="54"/>
        <end position="74"/>
    </location>
</feature>
<name>A0AAD9KGB9_RIDPI</name>
<feature type="transmembrane region" description="Helical" evidence="12">
    <location>
        <begin position="86"/>
        <end position="110"/>
    </location>
</feature>
<dbReference type="InterPro" id="IPR038377">
    <property type="entry name" value="Na/Glc_symporter_sf"/>
</dbReference>
<sequence>MADSEEQAYFSVGDYIVFGLMLSVSAGIGIYYAWIGRKRNTTKEFLMADRSMGALPVSLSMLASFMSAITVLGTPAEMYVFGSQYWMVWVGYCVTIPLAAHFFLPVFYNLTLTSVFEVSRFGFLQALSSCY</sequence>
<evidence type="ECO:0000313" key="14">
    <source>
        <dbReference type="Proteomes" id="UP001209878"/>
    </source>
</evidence>
<comment type="caution">
    <text evidence="13">The sequence shown here is derived from an EMBL/GenBank/DDBJ whole genome shotgun (WGS) entry which is preliminary data.</text>
</comment>
<evidence type="ECO:0000256" key="6">
    <source>
        <dbReference type="ARBA" id="ARBA00022989"/>
    </source>
</evidence>
<proteinExistence type="inferred from homology"/>
<evidence type="ECO:0000256" key="2">
    <source>
        <dbReference type="ARBA" id="ARBA00006434"/>
    </source>
</evidence>
<comment type="similarity">
    <text evidence="2 11">Belongs to the sodium:solute symporter (SSF) (TC 2.A.21) family.</text>
</comment>
<evidence type="ECO:0000313" key="13">
    <source>
        <dbReference type="EMBL" id="KAK2170806.1"/>
    </source>
</evidence>
<dbReference type="PANTHER" id="PTHR42985:SF40">
    <property type="entry name" value="LD47995P-RELATED"/>
    <property type="match status" value="1"/>
</dbReference>
<comment type="subcellular location">
    <subcellularLocation>
        <location evidence="1">Cell membrane</location>
        <topology evidence="1">Multi-pass membrane protein</topology>
    </subcellularLocation>
</comment>
<keyword evidence="6 12" id="KW-1133">Transmembrane helix</keyword>
<keyword evidence="9 12" id="KW-0472">Membrane</keyword>
<reference evidence="13" key="1">
    <citation type="journal article" date="2023" name="Mol. Biol. Evol.">
        <title>Third-Generation Sequencing Reveals the Adaptive Role of the Epigenome in Three Deep-Sea Polychaetes.</title>
        <authorList>
            <person name="Perez M."/>
            <person name="Aroh O."/>
            <person name="Sun Y."/>
            <person name="Lan Y."/>
            <person name="Juniper S.K."/>
            <person name="Young C.R."/>
            <person name="Angers B."/>
            <person name="Qian P.Y."/>
        </authorList>
    </citation>
    <scope>NUCLEOTIDE SEQUENCE</scope>
    <source>
        <strain evidence="13">R07B-5</strain>
    </source>
</reference>
<gene>
    <name evidence="13" type="ORF">NP493_1139g00070</name>
</gene>
<dbReference type="Pfam" id="PF00474">
    <property type="entry name" value="SSF"/>
    <property type="match status" value="1"/>
</dbReference>
<evidence type="ECO:0000256" key="10">
    <source>
        <dbReference type="ARBA" id="ARBA00023201"/>
    </source>
</evidence>
<evidence type="ECO:0000256" key="9">
    <source>
        <dbReference type="ARBA" id="ARBA00023136"/>
    </source>
</evidence>
<evidence type="ECO:0000256" key="8">
    <source>
        <dbReference type="ARBA" id="ARBA00023065"/>
    </source>
</evidence>
<dbReference type="GO" id="GO:0006814">
    <property type="term" value="P:sodium ion transport"/>
    <property type="evidence" value="ECO:0007669"/>
    <property type="project" value="UniProtKB-KW"/>
</dbReference>
<dbReference type="InterPro" id="IPR051163">
    <property type="entry name" value="Sodium:Solute_Symporter_SSF"/>
</dbReference>
<keyword evidence="14" id="KW-1185">Reference proteome</keyword>
<dbReference type="PROSITE" id="PS50283">
    <property type="entry name" value="NA_SOLUT_SYMP_3"/>
    <property type="match status" value="1"/>
</dbReference>
<dbReference type="InterPro" id="IPR001734">
    <property type="entry name" value="Na/solute_symporter"/>
</dbReference>
<keyword evidence="7" id="KW-0915">Sodium</keyword>
<evidence type="ECO:0000256" key="12">
    <source>
        <dbReference type="SAM" id="Phobius"/>
    </source>
</evidence>
<dbReference type="GO" id="GO:0015293">
    <property type="term" value="F:symporter activity"/>
    <property type="evidence" value="ECO:0007669"/>
    <property type="project" value="TreeGrafter"/>
</dbReference>
<evidence type="ECO:0000256" key="5">
    <source>
        <dbReference type="ARBA" id="ARBA00022692"/>
    </source>
</evidence>
<keyword evidence="5 12" id="KW-0812">Transmembrane</keyword>